<gene>
    <name evidence="1" type="ORF">GCM10025868_44040</name>
</gene>
<evidence type="ECO:0000313" key="2">
    <source>
        <dbReference type="Proteomes" id="UP001157017"/>
    </source>
</evidence>
<dbReference type="SUPFAM" id="SSF117396">
    <property type="entry name" value="TM1631-like"/>
    <property type="match status" value="1"/>
</dbReference>
<dbReference type="InterPro" id="IPR002763">
    <property type="entry name" value="DUF72"/>
</dbReference>
<organism evidence="1 2">
    <name type="scientific">Angustibacter aerolatus</name>
    <dbReference type="NCBI Taxonomy" id="1162965"/>
    <lineage>
        <taxon>Bacteria</taxon>
        <taxon>Bacillati</taxon>
        <taxon>Actinomycetota</taxon>
        <taxon>Actinomycetes</taxon>
        <taxon>Kineosporiales</taxon>
        <taxon>Kineosporiaceae</taxon>
    </lineage>
</organism>
<accession>A0ABQ6JPA0</accession>
<proteinExistence type="predicted"/>
<comment type="caution">
    <text evidence="1">The sequence shown here is derived from an EMBL/GenBank/DDBJ whole genome shotgun (WGS) entry which is preliminary data.</text>
</comment>
<dbReference type="Gene3D" id="3.20.20.410">
    <property type="entry name" value="Protein of unknown function UPF0759"/>
    <property type="match status" value="1"/>
</dbReference>
<dbReference type="EMBL" id="BSUZ01000001">
    <property type="protein sequence ID" value="GMA89154.1"/>
    <property type="molecule type" value="Genomic_DNA"/>
</dbReference>
<dbReference type="Proteomes" id="UP001157017">
    <property type="component" value="Unassembled WGS sequence"/>
</dbReference>
<name>A0ABQ6JPA0_9ACTN</name>
<sequence>MSGYDAPAIARWAEYVRAALETRSALVFFDNDVKVRAPYDALALAEAVGG</sequence>
<evidence type="ECO:0000313" key="1">
    <source>
        <dbReference type="EMBL" id="GMA89154.1"/>
    </source>
</evidence>
<reference evidence="2" key="1">
    <citation type="journal article" date="2019" name="Int. J. Syst. Evol. Microbiol.">
        <title>The Global Catalogue of Microorganisms (GCM) 10K type strain sequencing project: providing services to taxonomists for standard genome sequencing and annotation.</title>
        <authorList>
            <consortium name="The Broad Institute Genomics Platform"/>
            <consortium name="The Broad Institute Genome Sequencing Center for Infectious Disease"/>
            <person name="Wu L."/>
            <person name="Ma J."/>
        </authorList>
    </citation>
    <scope>NUCLEOTIDE SEQUENCE [LARGE SCALE GENOMIC DNA]</scope>
    <source>
        <strain evidence="2">NBRC 108730</strain>
    </source>
</reference>
<keyword evidence="2" id="KW-1185">Reference proteome</keyword>
<dbReference type="Pfam" id="PF01904">
    <property type="entry name" value="DUF72"/>
    <property type="match status" value="1"/>
</dbReference>
<protein>
    <recommendedName>
        <fullName evidence="3">DUF72 domain-containing protein</fullName>
    </recommendedName>
</protein>
<dbReference type="InterPro" id="IPR036520">
    <property type="entry name" value="UPF0759_sf"/>
</dbReference>
<evidence type="ECO:0008006" key="3">
    <source>
        <dbReference type="Google" id="ProtNLM"/>
    </source>
</evidence>